<dbReference type="PROSITE" id="PS51257">
    <property type="entry name" value="PROKAR_LIPOPROTEIN"/>
    <property type="match status" value="1"/>
</dbReference>
<proteinExistence type="predicted"/>
<dbReference type="InterPro" id="IPR011990">
    <property type="entry name" value="TPR-like_helical_dom_sf"/>
</dbReference>
<name>A0A5C9SXM3_VIBCL</name>
<protein>
    <submittedName>
        <fullName evidence="1">Sel1 repeat family protein</fullName>
    </submittedName>
</protein>
<dbReference type="AlphaFoldDB" id="A0A5C9SXM3"/>
<evidence type="ECO:0000313" key="2">
    <source>
        <dbReference type="Proteomes" id="UP000323583"/>
    </source>
</evidence>
<organism evidence="1 2">
    <name type="scientific">Vibrio cholerae</name>
    <dbReference type="NCBI Taxonomy" id="666"/>
    <lineage>
        <taxon>Bacteria</taxon>
        <taxon>Pseudomonadati</taxon>
        <taxon>Pseudomonadota</taxon>
        <taxon>Gammaproteobacteria</taxon>
        <taxon>Vibrionales</taxon>
        <taxon>Vibrionaceae</taxon>
        <taxon>Vibrio</taxon>
    </lineage>
</organism>
<dbReference type="Proteomes" id="UP000323583">
    <property type="component" value="Unassembled WGS sequence"/>
</dbReference>
<dbReference type="RefSeq" id="WP_000806147.1">
    <property type="nucleotide sequence ID" value="NZ_JACWKT010000017.1"/>
</dbReference>
<reference evidence="1 2" key="1">
    <citation type="submission" date="2019-06" db="EMBL/GenBank/DDBJ databases">
        <title>Vibrio cholerae phylogeny based on whole-genome sequencing reveals genetic diversity and population strucutre.</title>
        <authorList>
            <person name="Zhiqiu Y."/>
            <person name="Bin L."/>
            <person name="Lingyan J."/>
        </authorList>
    </citation>
    <scope>NUCLEOTIDE SEQUENCE [LARGE SCALE GENOMIC DNA]</scope>
    <source>
        <strain evidence="1 2">N2768</strain>
    </source>
</reference>
<gene>
    <name evidence="1" type="ORF">FXE67_08455</name>
</gene>
<dbReference type="EMBL" id="VSGZ01000035">
    <property type="protein sequence ID" value="TXY92015.1"/>
    <property type="molecule type" value="Genomic_DNA"/>
</dbReference>
<dbReference type="Gene3D" id="1.25.40.10">
    <property type="entry name" value="Tetratricopeptide repeat domain"/>
    <property type="match status" value="1"/>
</dbReference>
<accession>A0A5C9SXM3</accession>
<evidence type="ECO:0000313" key="1">
    <source>
        <dbReference type="EMBL" id="TXY92015.1"/>
    </source>
</evidence>
<sequence length="368" mass="41786">MKPYPNRLIRFVLLVSIMIGLVGCKPNPQDDIALFQPFITENINKKSNDPYISSTVKPGDKMYNILVNIQHGKWDVAEGGLLSLIDEGNPDAMLWYARMLLLDNNKRREVTNLIFKSLTSGNPYAALAIAKNSHACAYLGAGSLDSQVAQSLGISDPNSAQLCTDDNFQKAIELFKPLAAQGDLRAQYFLLQQQELENSKETRAQYIQEVIRFSQAHYYQPLMDYINTILIYSPSKNKSESKTAEQYQLAINLLTIAANNNYIPAINKLSSLLKDTVQEESERLRNIALKLGSTKAVEYKYLYSEKDSEEKYFYNALYKGLSGEYSFDVHTLNEEEKAKVNEKVKLFMKDITPMVYIDGFTSRNDWVD</sequence>
<comment type="caution">
    <text evidence="1">The sequence shown here is derived from an EMBL/GenBank/DDBJ whole genome shotgun (WGS) entry which is preliminary data.</text>
</comment>